<dbReference type="PANTHER" id="PTHR33755">
    <property type="entry name" value="TOXIN PARE1-RELATED"/>
    <property type="match status" value="1"/>
</dbReference>
<accession>A0A9D7E214</accession>
<evidence type="ECO:0000256" key="1">
    <source>
        <dbReference type="ARBA" id="ARBA00006226"/>
    </source>
</evidence>
<dbReference type="PANTHER" id="PTHR33755:SF7">
    <property type="entry name" value="TOXIN MODULE OF TOXIN-ANTITOXIN SYSTEM RELE_STBE FAMILY"/>
    <property type="match status" value="1"/>
</dbReference>
<dbReference type="EMBL" id="JADJEV010000005">
    <property type="protein sequence ID" value="MBK6975133.1"/>
    <property type="molecule type" value="Genomic_DNA"/>
</dbReference>
<dbReference type="InterPro" id="IPR035093">
    <property type="entry name" value="RelE/ParE_toxin_dom_sf"/>
</dbReference>
<gene>
    <name evidence="3" type="ORF">IPH26_20080</name>
</gene>
<dbReference type="Proteomes" id="UP000807785">
    <property type="component" value="Unassembled WGS sequence"/>
</dbReference>
<dbReference type="AlphaFoldDB" id="A0A9D7E214"/>
<dbReference type="Pfam" id="PF05016">
    <property type="entry name" value="ParE_toxin"/>
    <property type="match status" value="1"/>
</dbReference>
<dbReference type="Gene3D" id="3.30.2310.20">
    <property type="entry name" value="RelE-like"/>
    <property type="match status" value="1"/>
</dbReference>
<comment type="similarity">
    <text evidence="1">Belongs to the RelE toxin family.</text>
</comment>
<evidence type="ECO:0000313" key="3">
    <source>
        <dbReference type="EMBL" id="MBK6975133.1"/>
    </source>
</evidence>
<evidence type="ECO:0000256" key="2">
    <source>
        <dbReference type="ARBA" id="ARBA00022649"/>
    </source>
</evidence>
<keyword evidence="2" id="KW-1277">Toxin-antitoxin system</keyword>
<name>A0A9D7E214_9PROT</name>
<reference evidence="3" key="1">
    <citation type="submission" date="2020-10" db="EMBL/GenBank/DDBJ databases">
        <title>Connecting structure to function with the recovery of over 1000 high-quality activated sludge metagenome-assembled genomes encoding full-length rRNA genes using long-read sequencing.</title>
        <authorList>
            <person name="Singleton C.M."/>
            <person name="Petriglieri F."/>
            <person name="Kristensen J.M."/>
            <person name="Kirkegaard R.H."/>
            <person name="Michaelsen T.Y."/>
            <person name="Andersen M.H."/>
            <person name="Karst S.M."/>
            <person name="Dueholm M.S."/>
            <person name="Nielsen P.H."/>
            <person name="Albertsen M."/>
        </authorList>
    </citation>
    <scope>NUCLEOTIDE SEQUENCE</scope>
    <source>
        <strain evidence="3">Bjer_18-Q3-R1-45_BAT3C.347</strain>
    </source>
</reference>
<sequence length="95" mass="11066">MPRLIWSPPALRDVQRLHRFLADKNANAAKRAVRAIRDGLKTVARRPGVGRPVEDMEPEYREWLIEFGESGYVVLYRYDGQTAVILAVHHQRERE</sequence>
<evidence type="ECO:0000313" key="4">
    <source>
        <dbReference type="Proteomes" id="UP000807785"/>
    </source>
</evidence>
<proteinExistence type="inferred from homology"/>
<dbReference type="InterPro" id="IPR007712">
    <property type="entry name" value="RelE/ParE_toxin"/>
</dbReference>
<protein>
    <submittedName>
        <fullName evidence="3">Type II toxin-antitoxin system RelE/ParE family toxin</fullName>
    </submittedName>
</protein>
<organism evidence="3 4">
    <name type="scientific">Candidatus Methylophosphatis roskildensis</name>
    <dbReference type="NCBI Taxonomy" id="2899263"/>
    <lineage>
        <taxon>Bacteria</taxon>
        <taxon>Pseudomonadati</taxon>
        <taxon>Pseudomonadota</taxon>
        <taxon>Betaproteobacteria</taxon>
        <taxon>Nitrosomonadales</taxon>
        <taxon>Sterolibacteriaceae</taxon>
        <taxon>Candidatus Methylophosphatis</taxon>
    </lineage>
</organism>
<comment type="caution">
    <text evidence="3">The sequence shown here is derived from an EMBL/GenBank/DDBJ whole genome shotgun (WGS) entry which is preliminary data.</text>
</comment>
<dbReference type="InterPro" id="IPR051803">
    <property type="entry name" value="TA_system_RelE-like_toxin"/>
</dbReference>